<dbReference type="Pfam" id="PF02113">
    <property type="entry name" value="Peptidase_S13"/>
    <property type="match status" value="2"/>
</dbReference>
<reference evidence="4 5" key="1">
    <citation type="submission" date="2022-07" db="EMBL/GenBank/DDBJ databases">
        <title>Novel species in genus cellulomonas.</title>
        <authorList>
            <person name="Ye L."/>
        </authorList>
    </citation>
    <scope>NUCLEOTIDE SEQUENCE [LARGE SCALE GENOMIC DNA]</scope>
    <source>
        <strain evidence="5">zg-Y338</strain>
    </source>
</reference>
<name>A0ABY5L1U4_9CELL</name>
<evidence type="ECO:0000256" key="3">
    <source>
        <dbReference type="SAM" id="SignalP"/>
    </source>
</evidence>
<gene>
    <name evidence="4" type="primary">dacB</name>
    <name evidence="4" type="ORF">NP064_02650</name>
</gene>
<organism evidence="4 5">
    <name type="scientific">Cellulomonas chengniuliangii</name>
    <dbReference type="NCBI Taxonomy" id="2968084"/>
    <lineage>
        <taxon>Bacteria</taxon>
        <taxon>Bacillati</taxon>
        <taxon>Actinomycetota</taxon>
        <taxon>Actinomycetes</taxon>
        <taxon>Micrococcales</taxon>
        <taxon>Cellulomonadaceae</taxon>
        <taxon>Cellulomonas</taxon>
    </lineage>
</organism>
<keyword evidence="4" id="KW-0645">Protease</keyword>
<evidence type="ECO:0000313" key="5">
    <source>
        <dbReference type="Proteomes" id="UP001316189"/>
    </source>
</evidence>
<keyword evidence="3" id="KW-0732">Signal</keyword>
<keyword evidence="2 4" id="KW-0378">Hydrolase</keyword>
<dbReference type="PRINTS" id="PR00922">
    <property type="entry name" value="DADACBPTASE3"/>
</dbReference>
<keyword evidence="5" id="KW-1185">Reference proteome</keyword>
<dbReference type="SUPFAM" id="SSF56601">
    <property type="entry name" value="beta-lactamase/transpeptidase-like"/>
    <property type="match status" value="1"/>
</dbReference>
<dbReference type="RefSeq" id="WP_227568060.1">
    <property type="nucleotide sequence ID" value="NZ_CP101988.1"/>
</dbReference>
<dbReference type="Gene3D" id="3.50.80.20">
    <property type="entry name" value="D-Ala-D-Ala carboxypeptidase C, peptidase S13"/>
    <property type="match status" value="1"/>
</dbReference>
<feature type="signal peptide" evidence="3">
    <location>
        <begin position="1"/>
        <end position="25"/>
    </location>
</feature>
<dbReference type="Gene3D" id="3.40.710.10">
    <property type="entry name" value="DD-peptidase/beta-lactamase superfamily"/>
    <property type="match status" value="2"/>
</dbReference>
<proteinExistence type="inferred from homology"/>
<comment type="similarity">
    <text evidence="1">Belongs to the peptidase S13 family.</text>
</comment>
<evidence type="ECO:0000256" key="2">
    <source>
        <dbReference type="ARBA" id="ARBA00022801"/>
    </source>
</evidence>
<dbReference type="EMBL" id="CP101988">
    <property type="protein sequence ID" value="UUI75834.1"/>
    <property type="molecule type" value="Genomic_DNA"/>
</dbReference>
<dbReference type="PANTHER" id="PTHR30023:SF0">
    <property type="entry name" value="PENICILLIN-SENSITIVE CARBOXYPEPTIDASE A"/>
    <property type="match status" value="1"/>
</dbReference>
<dbReference type="InterPro" id="IPR000667">
    <property type="entry name" value="Peptidase_S13"/>
</dbReference>
<accession>A0ABY5L1U4</accession>
<feature type="chain" id="PRO_5046054172" evidence="3">
    <location>
        <begin position="26"/>
        <end position="469"/>
    </location>
</feature>
<evidence type="ECO:0000256" key="1">
    <source>
        <dbReference type="ARBA" id="ARBA00006096"/>
    </source>
</evidence>
<protein>
    <submittedName>
        <fullName evidence="4">D-alanyl-D-alanine carboxypeptidase/D-alanyl-D-alanine-endopeptidase</fullName>
        <ecNumber evidence="4">3.4.16.4</ecNumber>
    </submittedName>
</protein>
<dbReference type="PANTHER" id="PTHR30023">
    <property type="entry name" value="D-ALANYL-D-ALANINE CARBOXYPEPTIDASE"/>
    <property type="match status" value="1"/>
</dbReference>
<dbReference type="Proteomes" id="UP001316189">
    <property type="component" value="Chromosome"/>
</dbReference>
<evidence type="ECO:0000313" key="4">
    <source>
        <dbReference type="EMBL" id="UUI75834.1"/>
    </source>
</evidence>
<keyword evidence="4" id="KW-0121">Carboxypeptidase</keyword>
<dbReference type="NCBIfam" id="TIGR00666">
    <property type="entry name" value="PBP4"/>
    <property type="match status" value="1"/>
</dbReference>
<dbReference type="EC" id="3.4.16.4" evidence="4"/>
<sequence>MAAAARAAGAAVLALVLAGGGYATADAYDLVPGVLTLAPEPEPPAAFPQAPGAVDAPASVSVLGALDAGSPIPSAALVQARVDALAADPRLGPTVGVLVADQLTGEVLAQSRGAEPRTPASTAKVLTAVAALSELGPGTTLPTRVVRGAPGQIVLVGGGDVMLAAGAGSPDAVNGRAGLADLADQVVKQLEAAGESTVSLAVDDSLFSGATVSPTWTPSDVNNGFVAPVTALEVNIAKLTDAEYPPRATDPTMSAAKTFAVLLAERGVGVTGGLTRGAASPDAAQLAVVESAPMAEVVDYFLHTSDNTVTEAVARLVAVDAGLPASFEGATVSVLRAVAALGVDTTGAILADASGLGDGSALSPTLLVELMRVAADPARPALRRVMTGMPVAGLSGTLHDRYLSSAARGMVRAKTGSLSGVTSLAGTVVDADGRLLVFAVMADQTPPGQWGPRAAIDAFVTDLAACGCR</sequence>
<dbReference type="GO" id="GO:0009002">
    <property type="term" value="F:serine-type D-Ala-D-Ala carboxypeptidase activity"/>
    <property type="evidence" value="ECO:0007669"/>
    <property type="project" value="UniProtKB-EC"/>
</dbReference>
<dbReference type="InterPro" id="IPR012338">
    <property type="entry name" value="Beta-lactam/transpept-like"/>
</dbReference>